<dbReference type="PANTHER" id="PTHR35011:SF10">
    <property type="entry name" value="TRAP TRANSPORTER SMALL PERMEASE PROTEIN"/>
    <property type="match status" value="1"/>
</dbReference>
<comment type="subunit">
    <text evidence="9">The complex comprises the extracytoplasmic solute receptor protein and the two transmembrane proteins.</text>
</comment>
<proteinExistence type="inferred from homology"/>
<evidence type="ECO:0000313" key="11">
    <source>
        <dbReference type="EMBL" id="EAQ12842.1"/>
    </source>
</evidence>
<keyword evidence="12" id="KW-1185">Reference proteome</keyword>
<evidence type="ECO:0000256" key="7">
    <source>
        <dbReference type="ARBA" id="ARBA00023136"/>
    </source>
</evidence>
<protein>
    <recommendedName>
        <fullName evidence="9">TRAP transporter small permease protein</fullName>
    </recommendedName>
</protein>
<keyword evidence="6 9" id="KW-1133">Transmembrane helix</keyword>
<dbReference type="GO" id="GO:0005886">
    <property type="term" value="C:plasma membrane"/>
    <property type="evidence" value="ECO:0007669"/>
    <property type="project" value="UniProtKB-SubCell"/>
</dbReference>
<feature type="transmembrane region" description="Helical" evidence="9">
    <location>
        <begin position="27"/>
        <end position="48"/>
    </location>
</feature>
<name>A3VG66_9RHOB</name>
<dbReference type="OrthoDB" id="4250245at2"/>
<organism evidence="11 12">
    <name type="scientific">Maritimibacter alkaliphilus HTCC2654</name>
    <dbReference type="NCBI Taxonomy" id="314271"/>
    <lineage>
        <taxon>Bacteria</taxon>
        <taxon>Pseudomonadati</taxon>
        <taxon>Pseudomonadota</taxon>
        <taxon>Alphaproteobacteria</taxon>
        <taxon>Rhodobacterales</taxon>
        <taxon>Roseobacteraceae</taxon>
        <taxon>Maritimibacter</taxon>
    </lineage>
</organism>
<evidence type="ECO:0000256" key="8">
    <source>
        <dbReference type="ARBA" id="ARBA00038436"/>
    </source>
</evidence>
<comment type="subcellular location">
    <subcellularLocation>
        <location evidence="1 9">Cell inner membrane</location>
        <topology evidence="1 9">Multi-pass membrane protein</topology>
    </subcellularLocation>
</comment>
<evidence type="ECO:0000256" key="3">
    <source>
        <dbReference type="ARBA" id="ARBA00022475"/>
    </source>
</evidence>
<evidence type="ECO:0000259" key="10">
    <source>
        <dbReference type="Pfam" id="PF04290"/>
    </source>
</evidence>
<dbReference type="InterPro" id="IPR007387">
    <property type="entry name" value="TRAP_DctQ"/>
</dbReference>
<comment type="caution">
    <text evidence="9">Lacks conserved residue(s) required for the propagation of feature annotation.</text>
</comment>
<evidence type="ECO:0000256" key="9">
    <source>
        <dbReference type="RuleBase" id="RU369079"/>
    </source>
</evidence>
<keyword evidence="2 9" id="KW-0813">Transport</keyword>
<dbReference type="RefSeq" id="WP_008330042.1">
    <property type="nucleotide sequence ID" value="NZ_CH902578.1"/>
</dbReference>
<keyword evidence="4 9" id="KW-0997">Cell inner membrane</keyword>
<evidence type="ECO:0000256" key="5">
    <source>
        <dbReference type="ARBA" id="ARBA00022692"/>
    </source>
</evidence>
<dbReference type="GO" id="GO:0015740">
    <property type="term" value="P:C4-dicarboxylate transport"/>
    <property type="evidence" value="ECO:0007669"/>
    <property type="project" value="TreeGrafter"/>
</dbReference>
<dbReference type="GO" id="GO:0022857">
    <property type="term" value="F:transmembrane transporter activity"/>
    <property type="evidence" value="ECO:0007669"/>
    <property type="project" value="UniProtKB-UniRule"/>
</dbReference>
<dbReference type="AlphaFoldDB" id="A3VG66"/>
<evidence type="ECO:0000256" key="1">
    <source>
        <dbReference type="ARBA" id="ARBA00004429"/>
    </source>
</evidence>
<dbReference type="Pfam" id="PF04290">
    <property type="entry name" value="DctQ"/>
    <property type="match status" value="1"/>
</dbReference>
<keyword evidence="5 9" id="KW-0812">Transmembrane</keyword>
<accession>A3VG66</accession>
<evidence type="ECO:0000256" key="6">
    <source>
        <dbReference type="ARBA" id="ARBA00022989"/>
    </source>
</evidence>
<reference evidence="11 12" key="1">
    <citation type="journal article" date="2010" name="J. Bacteriol.">
        <title>Genome sequences of Pelagibaca bermudensis HTCC2601T and Maritimibacter alkaliphilus HTCC2654T, the type strains of two marine Roseobacter genera.</title>
        <authorList>
            <person name="Thrash J.C."/>
            <person name="Cho J.C."/>
            <person name="Ferriera S."/>
            <person name="Johnson J."/>
            <person name="Vergin K.L."/>
            <person name="Giovannoni S.J."/>
        </authorList>
    </citation>
    <scope>NUCLEOTIDE SEQUENCE [LARGE SCALE GENOMIC DNA]</scope>
    <source>
        <strain evidence="11 12">HTCC2654</strain>
    </source>
</reference>
<evidence type="ECO:0000313" key="12">
    <source>
        <dbReference type="Proteomes" id="UP000002931"/>
    </source>
</evidence>
<comment type="function">
    <text evidence="9">Part of the tripartite ATP-independent periplasmic (TRAP) transport system.</text>
</comment>
<dbReference type="EMBL" id="AAMT01000007">
    <property type="protein sequence ID" value="EAQ12842.1"/>
    <property type="molecule type" value="Genomic_DNA"/>
</dbReference>
<keyword evidence="3" id="KW-1003">Cell membrane</keyword>
<keyword evidence="7 9" id="KW-0472">Membrane</keyword>
<dbReference type="InterPro" id="IPR055348">
    <property type="entry name" value="DctQ"/>
</dbReference>
<dbReference type="HOGENOM" id="CLU_086356_8_3_5"/>
<dbReference type="PANTHER" id="PTHR35011">
    <property type="entry name" value="2,3-DIKETO-L-GULONATE TRAP TRANSPORTER SMALL PERMEASE PROTEIN YIAM"/>
    <property type="match status" value="1"/>
</dbReference>
<dbReference type="Proteomes" id="UP000002931">
    <property type="component" value="Unassembled WGS sequence"/>
</dbReference>
<feature type="domain" description="Tripartite ATP-independent periplasmic transporters DctQ component" evidence="10">
    <location>
        <begin position="43"/>
        <end position="172"/>
    </location>
</feature>
<feature type="transmembrane region" description="Helical" evidence="9">
    <location>
        <begin position="147"/>
        <end position="168"/>
    </location>
</feature>
<evidence type="ECO:0000256" key="2">
    <source>
        <dbReference type="ARBA" id="ARBA00022448"/>
    </source>
</evidence>
<dbReference type="eggNOG" id="COG4665">
    <property type="taxonomic scope" value="Bacteria"/>
</dbReference>
<gene>
    <name evidence="11" type="ORF">RB2654_07019</name>
</gene>
<evidence type="ECO:0000256" key="4">
    <source>
        <dbReference type="ARBA" id="ARBA00022519"/>
    </source>
</evidence>
<comment type="caution">
    <text evidence="11">The sequence shown here is derived from an EMBL/GenBank/DDBJ whole genome shotgun (WGS) entry which is preliminary data.</text>
</comment>
<dbReference type="STRING" id="314271.RB2654_07019"/>
<sequence>MTDVNRPADPTGPGPTDPALLRLVDGLALALALIAGVALVLLAVNVLVDVTGRAAMNRPFPGTLEYTQNWWMPTLTLMAFAFTEWKQEHIKVTILLDTLPATMRRMVEGVFGLIATVLLLVLAYHAFNEAMDAAAFGKTTSSSPPVAVWPTMFMAPAGVLALALQTAATSFRYFSGRYPLPDTVHAEGEAV</sequence>
<feature type="transmembrane region" description="Helical" evidence="9">
    <location>
        <begin position="106"/>
        <end position="127"/>
    </location>
</feature>
<comment type="similarity">
    <text evidence="8 9">Belongs to the TRAP transporter small permease family.</text>
</comment>